<dbReference type="InterPro" id="IPR036390">
    <property type="entry name" value="WH_DNA-bd_sf"/>
</dbReference>
<sequence length="220" mass="22867">MVPLKADVPLPIVGPARVVDATAVALRRAILAGELKPGQKLSIPALALRMGVSRSPVREAVLALTAAGLAVEIPRRGVVVTDLGPKETDAIHEARGPLEGFAARLAAERGPADLGGRLDAILAEQAEAVATADEIGYFRTNTAFHAAIAAACDNAEICRLLASLEGRMALALLRVAARPGHRESAVAEHRAVVDAIKARDGNAAEAAMRAHVSATRQRAK</sequence>
<organism evidence="5 6">
    <name type="scientific">Falsiroseomonas stagni DSM 19981</name>
    <dbReference type="NCBI Taxonomy" id="1123062"/>
    <lineage>
        <taxon>Bacteria</taxon>
        <taxon>Pseudomonadati</taxon>
        <taxon>Pseudomonadota</taxon>
        <taxon>Alphaproteobacteria</taxon>
        <taxon>Acetobacterales</taxon>
        <taxon>Roseomonadaceae</taxon>
        <taxon>Falsiroseomonas</taxon>
    </lineage>
</organism>
<evidence type="ECO:0000313" key="5">
    <source>
        <dbReference type="EMBL" id="SFL14643.1"/>
    </source>
</evidence>
<gene>
    <name evidence="5" type="ORF">SAMN02745775_12621</name>
</gene>
<keyword evidence="6" id="KW-1185">Reference proteome</keyword>
<dbReference type="Pfam" id="PF00392">
    <property type="entry name" value="GntR"/>
    <property type="match status" value="1"/>
</dbReference>
<evidence type="ECO:0000259" key="4">
    <source>
        <dbReference type="PROSITE" id="PS50949"/>
    </source>
</evidence>
<dbReference type="STRING" id="1123062.SAMN02745775_12621"/>
<dbReference type="GO" id="GO:0003677">
    <property type="term" value="F:DNA binding"/>
    <property type="evidence" value="ECO:0007669"/>
    <property type="project" value="UniProtKB-KW"/>
</dbReference>
<keyword evidence="2 5" id="KW-0238">DNA-binding</keyword>
<dbReference type="InterPro" id="IPR000524">
    <property type="entry name" value="Tscrpt_reg_HTH_GntR"/>
</dbReference>
<dbReference type="Gene3D" id="1.10.10.10">
    <property type="entry name" value="Winged helix-like DNA-binding domain superfamily/Winged helix DNA-binding domain"/>
    <property type="match status" value="1"/>
</dbReference>
<dbReference type="PANTHER" id="PTHR43537">
    <property type="entry name" value="TRANSCRIPTIONAL REGULATOR, GNTR FAMILY"/>
    <property type="match status" value="1"/>
</dbReference>
<dbReference type="SMART" id="SM00895">
    <property type="entry name" value="FCD"/>
    <property type="match status" value="1"/>
</dbReference>
<dbReference type="SMART" id="SM00345">
    <property type="entry name" value="HTH_GNTR"/>
    <property type="match status" value="1"/>
</dbReference>
<name>A0A1I4FAZ3_9PROT</name>
<dbReference type="SUPFAM" id="SSF46785">
    <property type="entry name" value="Winged helix' DNA-binding domain"/>
    <property type="match status" value="1"/>
</dbReference>
<dbReference type="GO" id="GO:0003700">
    <property type="term" value="F:DNA-binding transcription factor activity"/>
    <property type="evidence" value="ECO:0007669"/>
    <property type="project" value="InterPro"/>
</dbReference>
<protein>
    <submittedName>
        <fullName evidence="5">DNA-binding transcriptional regulator, GntR family</fullName>
    </submittedName>
</protein>
<evidence type="ECO:0000313" key="6">
    <source>
        <dbReference type="Proteomes" id="UP000199473"/>
    </source>
</evidence>
<feature type="domain" description="HTH gntR-type" evidence="4">
    <location>
        <begin position="16"/>
        <end position="83"/>
    </location>
</feature>
<dbReference type="Proteomes" id="UP000199473">
    <property type="component" value="Unassembled WGS sequence"/>
</dbReference>
<accession>A0A1I4FAZ3</accession>
<evidence type="ECO:0000256" key="1">
    <source>
        <dbReference type="ARBA" id="ARBA00023015"/>
    </source>
</evidence>
<proteinExistence type="predicted"/>
<dbReference type="CDD" id="cd07377">
    <property type="entry name" value="WHTH_GntR"/>
    <property type="match status" value="1"/>
</dbReference>
<dbReference type="InterPro" id="IPR036388">
    <property type="entry name" value="WH-like_DNA-bd_sf"/>
</dbReference>
<dbReference type="PANTHER" id="PTHR43537:SF24">
    <property type="entry name" value="GLUCONATE OPERON TRANSCRIPTIONAL REPRESSOR"/>
    <property type="match status" value="1"/>
</dbReference>
<dbReference type="InterPro" id="IPR008920">
    <property type="entry name" value="TF_FadR/GntR_C"/>
</dbReference>
<dbReference type="PROSITE" id="PS50949">
    <property type="entry name" value="HTH_GNTR"/>
    <property type="match status" value="1"/>
</dbReference>
<keyword evidence="1" id="KW-0805">Transcription regulation</keyword>
<evidence type="ECO:0000256" key="3">
    <source>
        <dbReference type="ARBA" id="ARBA00023163"/>
    </source>
</evidence>
<dbReference type="RefSeq" id="WP_217648889.1">
    <property type="nucleotide sequence ID" value="NZ_FOSQ01000026.1"/>
</dbReference>
<dbReference type="InterPro" id="IPR011711">
    <property type="entry name" value="GntR_C"/>
</dbReference>
<dbReference type="Pfam" id="PF07729">
    <property type="entry name" value="FCD"/>
    <property type="match status" value="1"/>
</dbReference>
<keyword evidence="3" id="KW-0804">Transcription</keyword>
<dbReference type="AlphaFoldDB" id="A0A1I4FAZ3"/>
<dbReference type="EMBL" id="FOSQ01000026">
    <property type="protein sequence ID" value="SFL14643.1"/>
    <property type="molecule type" value="Genomic_DNA"/>
</dbReference>
<evidence type="ECO:0000256" key="2">
    <source>
        <dbReference type="ARBA" id="ARBA00023125"/>
    </source>
</evidence>
<dbReference type="Gene3D" id="1.20.120.530">
    <property type="entry name" value="GntR ligand-binding domain-like"/>
    <property type="match status" value="1"/>
</dbReference>
<reference evidence="5 6" key="1">
    <citation type="submission" date="2016-10" db="EMBL/GenBank/DDBJ databases">
        <authorList>
            <person name="de Groot N.N."/>
        </authorList>
    </citation>
    <scope>NUCLEOTIDE SEQUENCE [LARGE SCALE GENOMIC DNA]</scope>
    <source>
        <strain evidence="5 6">DSM 19981</strain>
    </source>
</reference>
<dbReference type="SUPFAM" id="SSF48008">
    <property type="entry name" value="GntR ligand-binding domain-like"/>
    <property type="match status" value="1"/>
</dbReference>